<accession>A0A085ZZA7</accession>
<proteinExistence type="predicted"/>
<protein>
    <submittedName>
        <fullName evidence="2">Uncharacterized protein</fullName>
    </submittedName>
</protein>
<evidence type="ECO:0000313" key="2">
    <source>
        <dbReference type="EMBL" id="KFF09771.1"/>
    </source>
</evidence>
<evidence type="ECO:0000313" key="3">
    <source>
        <dbReference type="Proteomes" id="UP000028705"/>
    </source>
</evidence>
<keyword evidence="1" id="KW-0472">Membrane</keyword>
<dbReference type="EMBL" id="JPRH01000017">
    <property type="protein sequence ID" value="KFF09771.1"/>
    <property type="molecule type" value="Genomic_DNA"/>
</dbReference>
<dbReference type="RefSeq" id="WP_034715555.1">
    <property type="nucleotide sequence ID" value="NZ_JPRH01000017.1"/>
</dbReference>
<reference evidence="2 3" key="1">
    <citation type="submission" date="2014-07" db="EMBL/GenBank/DDBJ databases">
        <title>Genome of Chryseobacterium soli DSM 19298.</title>
        <authorList>
            <person name="Stropko S.J."/>
            <person name="Pipes S.E."/>
            <person name="Newman J."/>
        </authorList>
    </citation>
    <scope>NUCLEOTIDE SEQUENCE [LARGE SCALE GENOMIC DNA]</scope>
    <source>
        <strain evidence="2 3">DSM 19298</strain>
    </source>
</reference>
<feature type="transmembrane region" description="Helical" evidence="1">
    <location>
        <begin position="27"/>
        <end position="44"/>
    </location>
</feature>
<keyword evidence="3" id="KW-1185">Reference proteome</keyword>
<gene>
    <name evidence="2" type="ORF">IW15_22180</name>
</gene>
<dbReference type="eggNOG" id="ENOG502ZZYT">
    <property type="taxonomic scope" value="Bacteria"/>
</dbReference>
<organism evidence="2 3">
    <name type="scientific">Chryseobacterium soli</name>
    <dbReference type="NCBI Taxonomy" id="445961"/>
    <lineage>
        <taxon>Bacteria</taxon>
        <taxon>Pseudomonadati</taxon>
        <taxon>Bacteroidota</taxon>
        <taxon>Flavobacteriia</taxon>
        <taxon>Flavobacteriales</taxon>
        <taxon>Weeksellaceae</taxon>
        <taxon>Chryseobacterium group</taxon>
        <taxon>Chryseobacterium</taxon>
    </lineage>
</organism>
<dbReference type="AlphaFoldDB" id="A0A085ZZA7"/>
<keyword evidence="1" id="KW-0812">Transmembrane</keyword>
<dbReference type="OrthoDB" id="1263385at2"/>
<comment type="caution">
    <text evidence="2">The sequence shown here is derived from an EMBL/GenBank/DDBJ whole genome shotgun (WGS) entry which is preliminary data.</text>
</comment>
<feature type="transmembrane region" description="Helical" evidence="1">
    <location>
        <begin position="50"/>
        <end position="70"/>
    </location>
</feature>
<evidence type="ECO:0000256" key="1">
    <source>
        <dbReference type="SAM" id="Phobius"/>
    </source>
</evidence>
<name>A0A085ZZA7_9FLAO</name>
<dbReference type="Proteomes" id="UP000028705">
    <property type="component" value="Unassembled WGS sequence"/>
</dbReference>
<keyword evidence="1" id="KW-1133">Transmembrane helix</keyword>
<dbReference type="STRING" id="445961.IW15_22180"/>
<sequence length="158" mass="18138">MKEQLMHWQGGDLVVTPNRCYSKKTKAFFFVGLLLLVLAFYLSIRVGDFWQMPLILGGCLTVSATVYDLLAVRKQIYIPKDGSMISVQTIFGKREIWNKQEVEIVGRSANYKQFMAIAHKSNPYGRAYQISPYLTKRKITALFEKEILPIIINQLDAK</sequence>